<reference evidence="9 10" key="1">
    <citation type="submission" date="2023-06" db="EMBL/GenBank/DDBJ databases">
        <title>Sporosarcina sp. nov., isolated from Korean tranditional fermented seafood 'Jeotgal'.</title>
        <authorList>
            <person name="Yang A.I."/>
            <person name="Shin N.-R."/>
        </authorList>
    </citation>
    <scope>NUCLEOTIDE SEQUENCE [LARGE SCALE GENOMIC DNA]</scope>
    <source>
        <strain evidence="9 10">T2O-4</strain>
    </source>
</reference>
<comment type="similarity">
    <text evidence="2">Belongs to the CpsC/CapA family.</text>
</comment>
<dbReference type="RefSeq" id="WP_317965693.1">
    <property type="nucleotide sequence ID" value="NZ_CP129118.1"/>
</dbReference>
<evidence type="ECO:0000256" key="5">
    <source>
        <dbReference type="ARBA" id="ARBA00022989"/>
    </source>
</evidence>
<feature type="domain" description="Polysaccharide chain length determinant N-terminal" evidence="8">
    <location>
        <begin position="3"/>
        <end position="94"/>
    </location>
</feature>
<dbReference type="InterPro" id="IPR050445">
    <property type="entry name" value="Bact_polysacc_biosynth/exp"/>
</dbReference>
<evidence type="ECO:0000256" key="3">
    <source>
        <dbReference type="ARBA" id="ARBA00022475"/>
    </source>
</evidence>
<evidence type="ECO:0000256" key="1">
    <source>
        <dbReference type="ARBA" id="ARBA00004651"/>
    </source>
</evidence>
<evidence type="ECO:0000256" key="6">
    <source>
        <dbReference type="ARBA" id="ARBA00023136"/>
    </source>
</evidence>
<keyword evidence="3" id="KW-1003">Cell membrane</keyword>
<sequence length="248" mass="27901">MEETLNLSELFKFLKKRIPLMLGIIALCVSISGYVSYTYLTPIYEASTQILISKQKEERNTFDSQDIQLNLQLINTYNVVITSRAILSRVIEKLELNMTPSDLQSSMRVSNQQNSQVVNIYVQDPNLQQAVNIANTTVEVFQEDIKRLMAVDNVQILSPAIFEENTKPIKPDPIFNMAVAGIVGVMLGAGISFLLEYFDTTVKSEKEMNDLFDVNVLGIISVISDKEVKKNNKKVKPISRRSRGGGYV</sequence>
<dbReference type="Proteomes" id="UP001303902">
    <property type="component" value="Chromosome"/>
</dbReference>
<name>A0ABZ0L1U0_9BACL</name>
<dbReference type="Pfam" id="PF02706">
    <property type="entry name" value="Wzz"/>
    <property type="match status" value="1"/>
</dbReference>
<feature type="transmembrane region" description="Helical" evidence="7">
    <location>
        <begin position="20"/>
        <end position="40"/>
    </location>
</feature>
<proteinExistence type="inferred from homology"/>
<evidence type="ECO:0000313" key="10">
    <source>
        <dbReference type="Proteomes" id="UP001303902"/>
    </source>
</evidence>
<evidence type="ECO:0000313" key="9">
    <source>
        <dbReference type="EMBL" id="WOV86476.1"/>
    </source>
</evidence>
<evidence type="ECO:0000256" key="2">
    <source>
        <dbReference type="ARBA" id="ARBA00006683"/>
    </source>
</evidence>
<evidence type="ECO:0000256" key="7">
    <source>
        <dbReference type="SAM" id="Phobius"/>
    </source>
</evidence>
<gene>
    <name evidence="9" type="ORF">QWT69_11185</name>
</gene>
<keyword evidence="10" id="KW-1185">Reference proteome</keyword>
<comment type="subcellular location">
    <subcellularLocation>
        <location evidence="1">Cell membrane</location>
        <topology evidence="1">Multi-pass membrane protein</topology>
    </subcellularLocation>
</comment>
<keyword evidence="6 7" id="KW-0472">Membrane</keyword>
<organism evidence="9 10">
    <name type="scientific">Sporosarcina oncorhynchi</name>
    <dbReference type="NCBI Taxonomy" id="3056444"/>
    <lineage>
        <taxon>Bacteria</taxon>
        <taxon>Bacillati</taxon>
        <taxon>Bacillota</taxon>
        <taxon>Bacilli</taxon>
        <taxon>Bacillales</taxon>
        <taxon>Caryophanaceae</taxon>
        <taxon>Sporosarcina</taxon>
    </lineage>
</organism>
<dbReference type="InterPro" id="IPR003856">
    <property type="entry name" value="LPS_length_determ_N"/>
</dbReference>
<dbReference type="EMBL" id="CP129118">
    <property type="protein sequence ID" value="WOV86476.1"/>
    <property type="molecule type" value="Genomic_DNA"/>
</dbReference>
<protein>
    <submittedName>
        <fullName evidence="9">Wzz/FepE/Etk N-terminal domain-containing protein</fullName>
    </submittedName>
</protein>
<feature type="transmembrane region" description="Helical" evidence="7">
    <location>
        <begin position="174"/>
        <end position="198"/>
    </location>
</feature>
<dbReference type="PANTHER" id="PTHR32309">
    <property type="entry name" value="TYROSINE-PROTEIN KINASE"/>
    <property type="match status" value="1"/>
</dbReference>
<accession>A0ABZ0L1U0</accession>
<evidence type="ECO:0000256" key="4">
    <source>
        <dbReference type="ARBA" id="ARBA00022692"/>
    </source>
</evidence>
<dbReference type="PANTHER" id="PTHR32309:SF13">
    <property type="entry name" value="FERRIC ENTEROBACTIN TRANSPORT PROTEIN FEPE"/>
    <property type="match status" value="1"/>
</dbReference>
<keyword evidence="5 7" id="KW-1133">Transmembrane helix</keyword>
<evidence type="ECO:0000259" key="8">
    <source>
        <dbReference type="Pfam" id="PF02706"/>
    </source>
</evidence>
<keyword evidence="4 7" id="KW-0812">Transmembrane</keyword>